<dbReference type="GO" id="GO:0022857">
    <property type="term" value="F:transmembrane transporter activity"/>
    <property type="evidence" value="ECO:0007669"/>
    <property type="project" value="InterPro"/>
</dbReference>
<evidence type="ECO:0000256" key="2">
    <source>
        <dbReference type="ARBA" id="ARBA00022448"/>
    </source>
</evidence>
<dbReference type="PANTHER" id="PTHR23522:SF10">
    <property type="entry name" value="3-PHENYLPROPIONIC ACID TRANSPORTER-RELATED"/>
    <property type="match status" value="1"/>
</dbReference>
<accession>A0A0P9GSC1</accession>
<protein>
    <recommendedName>
        <fullName evidence="9">Major facilitator superfamily (MFS) profile domain-containing protein</fullName>
    </recommendedName>
</protein>
<feature type="transmembrane region" description="Helical" evidence="8">
    <location>
        <begin position="198"/>
        <end position="218"/>
    </location>
</feature>
<dbReference type="GO" id="GO:0005886">
    <property type="term" value="C:plasma membrane"/>
    <property type="evidence" value="ECO:0007669"/>
    <property type="project" value="UniProtKB-SubCell"/>
</dbReference>
<sequence>MKRVFSSYYFVFFVAMAATQPFLSLYLHNRGISSEHIGFILACGNGAGILVQPLLGHLNDVIPDSRRLLLLSAIVSPIIFAGYAISRNIFILLSVAALFAVAQSSGPLADAMTVHEAERSGFTYGQIRLWGALSFALTTMIAGYVYHLTGISLAFGLYAVFSILLATITWKLPKSRAASHASEAFWKGIWNVTKNARLLVFIVICFFVASALTMNTTYLPLYFQALHHPMALVGLNFTVAALTEVPLFYLSGKWMARFGKMPILILATATLAVKYAVMAMNPPTAVILSIQVLDGVGYALYWSAAVQVVNDLAPSERSGTAQTLYAAIAGSLSGIVGTSAGGFVFAQFGPLVTYVVITSSVLVAFVGFIAFARFGMRQAW</sequence>
<comment type="subcellular location">
    <subcellularLocation>
        <location evidence="1">Cell inner membrane</location>
        <topology evidence="1">Multi-pass membrane protein</topology>
    </subcellularLocation>
</comment>
<gene>
    <name evidence="10" type="ORF">AN477_09360</name>
</gene>
<evidence type="ECO:0000313" key="11">
    <source>
        <dbReference type="Proteomes" id="UP000050482"/>
    </source>
</evidence>
<feature type="transmembrane region" description="Helical" evidence="8">
    <location>
        <begin position="262"/>
        <end position="280"/>
    </location>
</feature>
<feature type="domain" description="Major facilitator superfamily (MFS) profile" evidence="9">
    <location>
        <begin position="197"/>
        <end position="380"/>
    </location>
</feature>
<feature type="transmembrane region" description="Helical" evidence="8">
    <location>
        <begin position="286"/>
        <end position="304"/>
    </location>
</feature>
<evidence type="ECO:0000256" key="5">
    <source>
        <dbReference type="ARBA" id="ARBA00022692"/>
    </source>
</evidence>
<dbReference type="Gene3D" id="1.20.1250.20">
    <property type="entry name" value="MFS general substrate transporter like domains"/>
    <property type="match status" value="2"/>
</dbReference>
<evidence type="ECO:0000256" key="1">
    <source>
        <dbReference type="ARBA" id="ARBA00004429"/>
    </source>
</evidence>
<feature type="transmembrane region" description="Helical" evidence="8">
    <location>
        <begin position="39"/>
        <end position="56"/>
    </location>
</feature>
<comment type="caution">
    <text evidence="10">The sequence shown here is derived from an EMBL/GenBank/DDBJ whole genome shotgun (WGS) entry which is preliminary data.</text>
</comment>
<dbReference type="STRING" id="471514.AN477_09360"/>
<proteinExistence type="predicted"/>
<dbReference type="Proteomes" id="UP000050482">
    <property type="component" value="Unassembled WGS sequence"/>
</dbReference>
<evidence type="ECO:0000256" key="3">
    <source>
        <dbReference type="ARBA" id="ARBA00022475"/>
    </source>
</evidence>
<dbReference type="SUPFAM" id="SSF103473">
    <property type="entry name" value="MFS general substrate transporter"/>
    <property type="match status" value="1"/>
</dbReference>
<reference evidence="10 11" key="1">
    <citation type="submission" date="2015-09" db="EMBL/GenBank/DDBJ databases">
        <title>Draft genome sequence of Alicyclobacillus ferrooxydans DSM 22381.</title>
        <authorList>
            <person name="Hemp J."/>
        </authorList>
    </citation>
    <scope>NUCLEOTIDE SEQUENCE [LARGE SCALE GENOMIC DNA]</scope>
    <source>
        <strain evidence="10 11">TC-34</strain>
    </source>
</reference>
<dbReference type="RefSeq" id="WP_054968892.1">
    <property type="nucleotide sequence ID" value="NZ_LJCO01000042.1"/>
</dbReference>
<keyword evidence="3" id="KW-1003">Cell membrane</keyword>
<evidence type="ECO:0000256" key="4">
    <source>
        <dbReference type="ARBA" id="ARBA00022519"/>
    </source>
</evidence>
<evidence type="ECO:0000256" key="7">
    <source>
        <dbReference type="ARBA" id="ARBA00023136"/>
    </source>
</evidence>
<dbReference type="InterPro" id="IPR036259">
    <property type="entry name" value="MFS_trans_sf"/>
</dbReference>
<evidence type="ECO:0000256" key="6">
    <source>
        <dbReference type="ARBA" id="ARBA00022989"/>
    </source>
</evidence>
<evidence type="ECO:0000313" key="10">
    <source>
        <dbReference type="EMBL" id="KPV43926.1"/>
    </source>
</evidence>
<keyword evidence="2" id="KW-0813">Transport</keyword>
<keyword evidence="7 8" id="KW-0472">Membrane</keyword>
<name>A0A0P9GSC1_9BACL</name>
<dbReference type="InterPro" id="IPR020846">
    <property type="entry name" value="MFS_dom"/>
</dbReference>
<evidence type="ECO:0000259" key="9">
    <source>
        <dbReference type="PROSITE" id="PS50850"/>
    </source>
</evidence>
<feature type="transmembrane region" description="Helical" evidence="8">
    <location>
        <begin position="68"/>
        <end position="85"/>
    </location>
</feature>
<dbReference type="PROSITE" id="PS50850">
    <property type="entry name" value="MFS"/>
    <property type="match status" value="1"/>
</dbReference>
<evidence type="ECO:0000256" key="8">
    <source>
        <dbReference type="SAM" id="Phobius"/>
    </source>
</evidence>
<feature type="transmembrane region" description="Helical" evidence="8">
    <location>
        <begin position="351"/>
        <end position="372"/>
    </location>
</feature>
<keyword evidence="4" id="KW-0997">Cell inner membrane</keyword>
<dbReference type="InterPro" id="IPR024989">
    <property type="entry name" value="MFS_assoc_dom"/>
</dbReference>
<feature type="transmembrane region" description="Helical" evidence="8">
    <location>
        <begin position="324"/>
        <end position="345"/>
    </location>
</feature>
<dbReference type="Pfam" id="PF12832">
    <property type="entry name" value="MFS_1_like"/>
    <property type="match status" value="1"/>
</dbReference>
<feature type="transmembrane region" description="Helical" evidence="8">
    <location>
        <begin position="129"/>
        <end position="147"/>
    </location>
</feature>
<organism evidence="10 11">
    <name type="scientific">Alicyclobacillus ferrooxydans</name>
    <dbReference type="NCBI Taxonomy" id="471514"/>
    <lineage>
        <taxon>Bacteria</taxon>
        <taxon>Bacillati</taxon>
        <taxon>Bacillota</taxon>
        <taxon>Bacilli</taxon>
        <taxon>Bacillales</taxon>
        <taxon>Alicyclobacillaceae</taxon>
        <taxon>Alicyclobacillus</taxon>
    </lineage>
</organism>
<feature type="transmembrane region" description="Helical" evidence="8">
    <location>
        <begin position="7"/>
        <end position="27"/>
    </location>
</feature>
<keyword evidence="5 8" id="KW-0812">Transmembrane</keyword>
<keyword evidence="6 8" id="KW-1133">Transmembrane helix</keyword>
<keyword evidence="11" id="KW-1185">Reference proteome</keyword>
<dbReference type="PANTHER" id="PTHR23522">
    <property type="entry name" value="BLL5896 PROTEIN"/>
    <property type="match status" value="1"/>
</dbReference>
<dbReference type="PATRIC" id="fig|471514.4.peg.445"/>
<feature type="transmembrane region" description="Helical" evidence="8">
    <location>
        <begin position="91"/>
        <end position="109"/>
    </location>
</feature>
<feature type="transmembrane region" description="Helical" evidence="8">
    <location>
        <begin position="153"/>
        <end position="172"/>
    </location>
</feature>
<dbReference type="EMBL" id="LJCO01000042">
    <property type="protein sequence ID" value="KPV43926.1"/>
    <property type="molecule type" value="Genomic_DNA"/>
</dbReference>
<feature type="transmembrane region" description="Helical" evidence="8">
    <location>
        <begin position="230"/>
        <end position="250"/>
    </location>
</feature>
<dbReference type="AlphaFoldDB" id="A0A0P9GSC1"/>